<dbReference type="PROSITE" id="PS50835">
    <property type="entry name" value="IG_LIKE"/>
    <property type="match status" value="2"/>
</dbReference>
<dbReference type="InterPro" id="IPR007110">
    <property type="entry name" value="Ig-like_dom"/>
</dbReference>
<dbReference type="Pfam" id="PF13927">
    <property type="entry name" value="Ig_3"/>
    <property type="match status" value="2"/>
</dbReference>
<evidence type="ECO:0000313" key="8">
    <source>
        <dbReference type="Proteomes" id="UP001159405"/>
    </source>
</evidence>
<dbReference type="PANTHER" id="PTHR11640">
    <property type="entry name" value="NEPHRIN"/>
    <property type="match status" value="1"/>
</dbReference>
<evidence type="ECO:0000256" key="1">
    <source>
        <dbReference type="ARBA" id="ARBA00004479"/>
    </source>
</evidence>
<dbReference type="SUPFAM" id="SSF48726">
    <property type="entry name" value="Immunoglobulin"/>
    <property type="match status" value="2"/>
</dbReference>
<keyword evidence="4" id="KW-0325">Glycoprotein</keyword>
<evidence type="ECO:0000256" key="3">
    <source>
        <dbReference type="ARBA" id="ARBA00023157"/>
    </source>
</evidence>
<dbReference type="Gene3D" id="2.60.40.10">
    <property type="entry name" value="Immunoglobulins"/>
    <property type="match status" value="2"/>
</dbReference>
<dbReference type="Proteomes" id="UP001159405">
    <property type="component" value="Unassembled WGS sequence"/>
</dbReference>
<sequence length="165" mass="17745">SVPPAITNVSGNQSVTEADNVTLNCEAAVGNPEPRITWTKVSNNSVVTFPLVISRRDQGYFRCTADNGVGNPATKDVFVTVHYPPNITYMSGNQTVNQTYFVTLNCSADGNPAPRITWTRVSDNSAVTFPLTITGKGNEGAYTCTADNGVKDSFSKDTFIILQSK</sequence>
<dbReference type="SMART" id="SM00408">
    <property type="entry name" value="IGc2"/>
    <property type="match status" value="2"/>
</dbReference>
<keyword evidence="3" id="KW-1015">Disulfide bond</keyword>
<evidence type="ECO:0000256" key="4">
    <source>
        <dbReference type="ARBA" id="ARBA00023180"/>
    </source>
</evidence>
<keyword evidence="2" id="KW-0472">Membrane</keyword>
<feature type="domain" description="Ig-like" evidence="6">
    <location>
        <begin position="85"/>
        <end position="155"/>
    </location>
</feature>
<dbReference type="InterPro" id="IPR003599">
    <property type="entry name" value="Ig_sub"/>
</dbReference>
<feature type="non-terminal residue" evidence="7">
    <location>
        <position position="1"/>
    </location>
</feature>
<gene>
    <name evidence="7" type="ORF">PLOB_00003096</name>
</gene>
<comment type="subcellular location">
    <subcellularLocation>
        <location evidence="1">Membrane</location>
        <topology evidence="1">Single-pass type I membrane protein</topology>
    </subcellularLocation>
</comment>
<reference evidence="7 8" key="1">
    <citation type="submission" date="2022-05" db="EMBL/GenBank/DDBJ databases">
        <authorList>
            <consortium name="Genoscope - CEA"/>
            <person name="William W."/>
        </authorList>
    </citation>
    <scope>NUCLEOTIDE SEQUENCE [LARGE SCALE GENOMIC DNA]</scope>
</reference>
<dbReference type="InterPro" id="IPR036179">
    <property type="entry name" value="Ig-like_dom_sf"/>
</dbReference>
<dbReference type="SMART" id="SM00409">
    <property type="entry name" value="IG"/>
    <property type="match status" value="2"/>
</dbReference>
<accession>A0ABN8QAX6</accession>
<dbReference type="InterPro" id="IPR051275">
    <property type="entry name" value="Cell_adhesion_signaling"/>
</dbReference>
<dbReference type="PANTHER" id="PTHR11640:SF164">
    <property type="entry name" value="MAM DOMAIN-CONTAINING GLYCOSYLPHOSPHATIDYLINOSITOL ANCHOR PROTEIN 1"/>
    <property type="match status" value="1"/>
</dbReference>
<name>A0ABN8QAX6_9CNID</name>
<proteinExistence type="predicted"/>
<evidence type="ECO:0000256" key="2">
    <source>
        <dbReference type="ARBA" id="ARBA00023136"/>
    </source>
</evidence>
<dbReference type="InterPro" id="IPR013783">
    <property type="entry name" value="Ig-like_fold"/>
</dbReference>
<organism evidence="7 8">
    <name type="scientific">Porites lobata</name>
    <dbReference type="NCBI Taxonomy" id="104759"/>
    <lineage>
        <taxon>Eukaryota</taxon>
        <taxon>Metazoa</taxon>
        <taxon>Cnidaria</taxon>
        <taxon>Anthozoa</taxon>
        <taxon>Hexacorallia</taxon>
        <taxon>Scleractinia</taxon>
        <taxon>Fungiina</taxon>
        <taxon>Poritidae</taxon>
        <taxon>Porites</taxon>
    </lineage>
</organism>
<dbReference type="EMBL" id="CALNXK010000110">
    <property type="protein sequence ID" value="CAH3158231.1"/>
    <property type="molecule type" value="Genomic_DNA"/>
</dbReference>
<evidence type="ECO:0000313" key="7">
    <source>
        <dbReference type="EMBL" id="CAH3158231.1"/>
    </source>
</evidence>
<comment type="caution">
    <text evidence="7">The sequence shown here is derived from an EMBL/GenBank/DDBJ whole genome shotgun (WGS) entry which is preliminary data.</text>
</comment>
<evidence type="ECO:0000256" key="5">
    <source>
        <dbReference type="ARBA" id="ARBA00023319"/>
    </source>
</evidence>
<keyword evidence="8" id="KW-1185">Reference proteome</keyword>
<protein>
    <recommendedName>
        <fullName evidence="6">Ig-like domain-containing protein</fullName>
    </recommendedName>
</protein>
<evidence type="ECO:0000259" key="6">
    <source>
        <dbReference type="PROSITE" id="PS50835"/>
    </source>
</evidence>
<dbReference type="InterPro" id="IPR003598">
    <property type="entry name" value="Ig_sub2"/>
</dbReference>
<feature type="domain" description="Ig-like" evidence="6">
    <location>
        <begin position="4"/>
        <end position="80"/>
    </location>
</feature>
<keyword evidence="5" id="KW-0393">Immunoglobulin domain</keyword>